<dbReference type="AlphaFoldDB" id="A0A414R5K8"/>
<organism evidence="3 6">
    <name type="scientific">Eubacterium ventriosum</name>
    <dbReference type="NCBI Taxonomy" id="39496"/>
    <lineage>
        <taxon>Bacteria</taxon>
        <taxon>Bacillati</taxon>
        <taxon>Bacillota</taxon>
        <taxon>Clostridia</taxon>
        <taxon>Eubacteriales</taxon>
        <taxon>Eubacteriaceae</taxon>
        <taxon>Eubacterium</taxon>
    </lineage>
</organism>
<dbReference type="InterPro" id="IPR025420">
    <property type="entry name" value="DUF4143"/>
</dbReference>
<feature type="domain" description="DUF4143" evidence="2">
    <location>
        <begin position="284"/>
        <end position="399"/>
    </location>
</feature>
<sequence>MDKPVFKRKIYDEIYEWKENRSDKYALLIKGARRVGKSTIAEEFAKKEFKSYILIDFAHTSKAIIDLFDDTYDLDFFFLQLQQLMGIRLYEKESVIIFDEVQLFPKARQAIKYLVADGRYKYIETGSLLSIKKNTKDILIPSEEHKISMFPMDFEEFLWAIGDEVSAETIRHLIKNKKPAGNAMHRNLMRIFRLYMLVGGMPQAIETYIEKNNLQLVDETKREIVDLYEEDFVKIDGTGLAGDIYDAIPANLSGNASRYILSSAREGVRSEKVRKLIPDMLSSYTVNIAYHANNPDVGMALEKDAGRYKLFNSDVGLFITLAFKDKKYTENIIYNKLLSDKLDVNLGYVYENVVAQMLIAKGNNLFYYTMKSKTSNHLYEIDFLTSVKDKICPLEVKSGNYRTHKSLDVFCNKFSNRICNKYVVHTKDYKWKNGIYYIPVYMVPFL</sequence>
<dbReference type="RefSeq" id="WP_117900782.1">
    <property type="nucleotide sequence ID" value="NZ_CABJDQ010000006.1"/>
</dbReference>
<proteinExistence type="predicted"/>
<dbReference type="InterPro" id="IPR027417">
    <property type="entry name" value="P-loop_NTPase"/>
</dbReference>
<feature type="domain" description="AAA" evidence="1">
    <location>
        <begin position="25"/>
        <end position="158"/>
    </location>
</feature>
<reference evidence="5 6" key="1">
    <citation type="submission" date="2018-08" db="EMBL/GenBank/DDBJ databases">
        <title>A genome reference for cultivated species of the human gut microbiota.</title>
        <authorList>
            <person name="Zou Y."/>
            <person name="Xue W."/>
            <person name="Luo G."/>
        </authorList>
    </citation>
    <scope>NUCLEOTIDE SEQUENCE [LARGE SCALE GENOMIC DNA]</scope>
    <source>
        <strain evidence="4 5">AF37-4</strain>
        <strain evidence="3 6">AM23-22</strain>
    </source>
</reference>
<evidence type="ECO:0000313" key="5">
    <source>
        <dbReference type="Proteomes" id="UP000283314"/>
    </source>
</evidence>
<comment type="caution">
    <text evidence="3">The sequence shown here is derived from an EMBL/GenBank/DDBJ whole genome shotgun (WGS) entry which is preliminary data.</text>
</comment>
<protein>
    <submittedName>
        <fullName evidence="3">DUF4143 domain-containing protein</fullName>
    </submittedName>
</protein>
<evidence type="ECO:0000259" key="2">
    <source>
        <dbReference type="Pfam" id="PF13635"/>
    </source>
</evidence>
<accession>A0A414R5K8</accession>
<dbReference type="PANTHER" id="PTHR33295:SF7">
    <property type="entry name" value="ATPASE"/>
    <property type="match status" value="1"/>
</dbReference>
<dbReference type="Gene3D" id="3.40.50.300">
    <property type="entry name" value="P-loop containing nucleotide triphosphate hydrolases"/>
    <property type="match status" value="1"/>
</dbReference>
<dbReference type="GeneID" id="66467396"/>
<evidence type="ECO:0000313" key="6">
    <source>
        <dbReference type="Proteomes" id="UP000286186"/>
    </source>
</evidence>
<dbReference type="InterPro" id="IPR041682">
    <property type="entry name" value="AAA_14"/>
</dbReference>
<dbReference type="SUPFAM" id="SSF52540">
    <property type="entry name" value="P-loop containing nucleoside triphosphate hydrolases"/>
    <property type="match status" value="1"/>
</dbReference>
<evidence type="ECO:0000313" key="3">
    <source>
        <dbReference type="EMBL" id="RHF88325.1"/>
    </source>
</evidence>
<dbReference type="Proteomes" id="UP000283314">
    <property type="component" value="Unassembled WGS sequence"/>
</dbReference>
<name>A0A414R5K8_9FIRM</name>
<gene>
    <name evidence="4" type="ORF">DW018_09080</name>
    <name evidence="3" type="ORF">DW652_08355</name>
</gene>
<dbReference type="Proteomes" id="UP000286186">
    <property type="component" value="Unassembled WGS sequence"/>
</dbReference>
<evidence type="ECO:0000313" key="4">
    <source>
        <dbReference type="EMBL" id="RHL44661.1"/>
    </source>
</evidence>
<evidence type="ECO:0000259" key="1">
    <source>
        <dbReference type="Pfam" id="PF13173"/>
    </source>
</evidence>
<dbReference type="Pfam" id="PF13173">
    <property type="entry name" value="AAA_14"/>
    <property type="match status" value="1"/>
</dbReference>
<dbReference type="EMBL" id="QRHR01000007">
    <property type="protein sequence ID" value="RHF88325.1"/>
    <property type="molecule type" value="Genomic_DNA"/>
</dbReference>
<dbReference type="EMBL" id="QROT01000006">
    <property type="protein sequence ID" value="RHL44661.1"/>
    <property type="molecule type" value="Genomic_DNA"/>
</dbReference>
<dbReference type="Pfam" id="PF13635">
    <property type="entry name" value="DUF4143"/>
    <property type="match status" value="1"/>
</dbReference>
<dbReference type="PANTHER" id="PTHR33295">
    <property type="entry name" value="ATPASE"/>
    <property type="match status" value="1"/>
</dbReference>